<dbReference type="Pfam" id="PF00990">
    <property type="entry name" value="GGDEF"/>
    <property type="match status" value="1"/>
</dbReference>
<dbReference type="InterPro" id="IPR001633">
    <property type="entry name" value="EAL_dom"/>
</dbReference>
<dbReference type="SMART" id="SM00052">
    <property type="entry name" value="EAL"/>
    <property type="match status" value="1"/>
</dbReference>
<name>A0A0G3GAA3_9GAMM</name>
<dbReference type="SUPFAM" id="SSF141868">
    <property type="entry name" value="EAL domain-like"/>
    <property type="match status" value="1"/>
</dbReference>
<dbReference type="InterPro" id="IPR000160">
    <property type="entry name" value="GGDEF_dom"/>
</dbReference>
<dbReference type="InterPro" id="IPR050706">
    <property type="entry name" value="Cyclic-di-GMP_PDE-like"/>
</dbReference>
<dbReference type="PROSITE" id="PS50887">
    <property type="entry name" value="GGDEF"/>
    <property type="match status" value="1"/>
</dbReference>
<feature type="transmembrane region" description="Helical" evidence="1">
    <location>
        <begin position="20"/>
        <end position="41"/>
    </location>
</feature>
<dbReference type="CDD" id="cd01949">
    <property type="entry name" value="GGDEF"/>
    <property type="match status" value="1"/>
</dbReference>
<dbReference type="Pfam" id="PF00563">
    <property type="entry name" value="EAL"/>
    <property type="match status" value="1"/>
</dbReference>
<sequence length="581" mass="63659">MAPPPFSAWSHARSQGIPGGWRLAGAAAVPLLMALVALIVYETGGTSTAYLNFILIPVLLGAALFGLWGGLAFGLLAGLLLGPFMPLDTATGAAQPALNWLTRTGIYIVLGGFSGWLFDTLRRHSERLLEQAYNNPVTGLPNRESLEQYARQLMHQADAPQAAATRVFVISLQMDNYPDSIGALGFAAERPLLRSIAERLQAVAEPAGATVFHIHDDHFALILPHRSRKETLAVTRAAIECLQTPFEVFEIPVYLGAHAGVSSFPFHEQDEPTRLLTKAWMAMHEASHSGRRYRSYNRRSNEHSLYTVELLGELQSALDDGQLSLHYQPKVNLASDQVMGLEALLRWEHPVRGRIAPDQFIPSAERTGLIHSLTDRVLDLALADIARLRAEGLDMPVSVNISARNFLDPGFADRLLEKVRVSGLPPCALELEFTETALMADPDEVIRALRRLTEAGLELAIDDFGTGYSSLAYLKRMPVTTLKIDQAFVRQMLEHPVDEQITRASISLARDLGLKVVAEGAEDAATLARLRDYGCNAAQGYGIARPMPLEAIIAWAHDRGLVPGLCPETDERAALKRANNR</sequence>
<dbReference type="Gene3D" id="3.30.70.270">
    <property type="match status" value="1"/>
</dbReference>
<keyword evidence="5" id="KW-1185">Reference proteome</keyword>
<dbReference type="PROSITE" id="PS50883">
    <property type="entry name" value="EAL"/>
    <property type="match status" value="1"/>
</dbReference>
<dbReference type="Gene3D" id="1.10.1760.20">
    <property type="match status" value="1"/>
</dbReference>
<dbReference type="EMBL" id="CP011367">
    <property type="protein sequence ID" value="AKJ95716.1"/>
    <property type="molecule type" value="Genomic_DNA"/>
</dbReference>
<evidence type="ECO:0000259" key="3">
    <source>
        <dbReference type="PROSITE" id="PS50887"/>
    </source>
</evidence>
<dbReference type="PANTHER" id="PTHR33121:SF70">
    <property type="entry name" value="SIGNALING PROTEIN YKOW"/>
    <property type="match status" value="1"/>
</dbReference>
<dbReference type="SMART" id="SM00267">
    <property type="entry name" value="GGDEF"/>
    <property type="match status" value="1"/>
</dbReference>
<dbReference type="InterPro" id="IPR043128">
    <property type="entry name" value="Rev_trsase/Diguanyl_cyclase"/>
</dbReference>
<evidence type="ECO:0000313" key="5">
    <source>
        <dbReference type="Proteomes" id="UP000064201"/>
    </source>
</evidence>
<keyword evidence="1" id="KW-0812">Transmembrane</keyword>
<proteinExistence type="predicted"/>
<dbReference type="PANTHER" id="PTHR33121">
    <property type="entry name" value="CYCLIC DI-GMP PHOSPHODIESTERASE PDEF"/>
    <property type="match status" value="1"/>
</dbReference>
<dbReference type="RefSeq" id="WP_047251552.1">
    <property type="nucleotide sequence ID" value="NZ_CP011367.1"/>
</dbReference>
<feature type="transmembrane region" description="Helical" evidence="1">
    <location>
        <begin position="53"/>
        <end position="80"/>
    </location>
</feature>
<dbReference type="Gene3D" id="3.20.20.450">
    <property type="entry name" value="EAL domain"/>
    <property type="match status" value="1"/>
</dbReference>
<dbReference type="SUPFAM" id="SSF55073">
    <property type="entry name" value="Nucleotide cyclase"/>
    <property type="match status" value="1"/>
</dbReference>
<dbReference type="GO" id="GO:0071111">
    <property type="term" value="F:cyclic-guanylate-specific phosphodiesterase activity"/>
    <property type="evidence" value="ECO:0007669"/>
    <property type="project" value="InterPro"/>
</dbReference>
<dbReference type="KEGG" id="tvr:TVD_10255"/>
<evidence type="ECO:0000313" key="4">
    <source>
        <dbReference type="EMBL" id="AKJ95716.1"/>
    </source>
</evidence>
<gene>
    <name evidence="4" type="ORF">TVD_10255</name>
</gene>
<evidence type="ECO:0000256" key="1">
    <source>
        <dbReference type="SAM" id="Phobius"/>
    </source>
</evidence>
<feature type="domain" description="EAL" evidence="2">
    <location>
        <begin position="307"/>
        <end position="560"/>
    </location>
</feature>
<dbReference type="AlphaFoldDB" id="A0A0G3GAA3"/>
<dbReference type="STRING" id="106634.TVD_10255"/>
<organism evidence="4 5">
    <name type="scientific">Thioalkalivibrio versutus</name>
    <dbReference type="NCBI Taxonomy" id="106634"/>
    <lineage>
        <taxon>Bacteria</taxon>
        <taxon>Pseudomonadati</taxon>
        <taxon>Pseudomonadota</taxon>
        <taxon>Gammaproteobacteria</taxon>
        <taxon>Chromatiales</taxon>
        <taxon>Ectothiorhodospiraceae</taxon>
        <taxon>Thioalkalivibrio</taxon>
    </lineage>
</organism>
<keyword evidence="1" id="KW-1133">Transmembrane helix</keyword>
<dbReference type="OrthoDB" id="9804951at2"/>
<feature type="domain" description="GGDEF" evidence="3">
    <location>
        <begin position="165"/>
        <end position="299"/>
    </location>
</feature>
<keyword evidence="1" id="KW-0472">Membrane</keyword>
<accession>A0A0G3GAA3</accession>
<dbReference type="Proteomes" id="UP000064201">
    <property type="component" value="Chromosome"/>
</dbReference>
<evidence type="ECO:0000259" key="2">
    <source>
        <dbReference type="PROSITE" id="PS50883"/>
    </source>
</evidence>
<reference evidence="4 5" key="1">
    <citation type="submission" date="2015-04" db="EMBL/GenBank/DDBJ databases">
        <title>Complete Sequence for the Genome of the Thioalkalivibrio versutus D301.</title>
        <authorList>
            <person name="Mu T."/>
            <person name="Zhou J."/>
            <person name="Xu X."/>
        </authorList>
    </citation>
    <scope>NUCLEOTIDE SEQUENCE [LARGE SCALE GENOMIC DNA]</scope>
    <source>
        <strain evidence="4 5">D301</strain>
    </source>
</reference>
<dbReference type="CDD" id="cd01948">
    <property type="entry name" value="EAL"/>
    <property type="match status" value="1"/>
</dbReference>
<dbReference type="PATRIC" id="fig|106634.4.peg.2100"/>
<protein>
    <submittedName>
        <fullName evidence="4">Diguanylate cyclase</fullName>
    </submittedName>
</protein>
<dbReference type="InterPro" id="IPR029787">
    <property type="entry name" value="Nucleotide_cyclase"/>
</dbReference>
<dbReference type="InterPro" id="IPR035919">
    <property type="entry name" value="EAL_sf"/>
</dbReference>